<dbReference type="EMBL" id="JBHDLJ010000012">
    <property type="protein sequence ID" value="MFB0835570.1"/>
    <property type="molecule type" value="Genomic_DNA"/>
</dbReference>
<gene>
    <name evidence="5" type="ORF">ACETWP_13330</name>
</gene>
<reference evidence="5 6" key="1">
    <citation type="submission" date="2024-09" db="EMBL/GenBank/DDBJ databases">
        <authorList>
            <person name="Salinas-Garcia M.A."/>
            <person name="Prieme A."/>
        </authorList>
    </citation>
    <scope>NUCLEOTIDE SEQUENCE [LARGE SCALE GENOMIC DNA]</scope>
    <source>
        <strain evidence="5 6">DSM 21081</strain>
    </source>
</reference>
<dbReference type="Proteomes" id="UP001575652">
    <property type="component" value="Unassembled WGS sequence"/>
</dbReference>
<dbReference type="Pfam" id="PF04536">
    <property type="entry name" value="TPM_phosphatase"/>
    <property type="match status" value="1"/>
</dbReference>
<evidence type="ECO:0000256" key="2">
    <source>
        <dbReference type="SAM" id="MobiDB-lite"/>
    </source>
</evidence>
<feature type="coiled-coil region" evidence="1">
    <location>
        <begin position="311"/>
        <end position="341"/>
    </location>
</feature>
<dbReference type="Gene3D" id="3.10.310.50">
    <property type="match status" value="1"/>
</dbReference>
<evidence type="ECO:0000313" key="6">
    <source>
        <dbReference type="Proteomes" id="UP001575652"/>
    </source>
</evidence>
<evidence type="ECO:0000313" key="5">
    <source>
        <dbReference type="EMBL" id="MFB0835570.1"/>
    </source>
</evidence>
<protein>
    <submittedName>
        <fullName evidence="5">TPM domain-containing protein</fullName>
    </submittedName>
</protein>
<feature type="region of interest" description="Disordered" evidence="2">
    <location>
        <begin position="210"/>
        <end position="230"/>
    </location>
</feature>
<dbReference type="RefSeq" id="WP_373972746.1">
    <property type="nucleotide sequence ID" value="NZ_JBHDLJ010000012.1"/>
</dbReference>
<keyword evidence="6" id="KW-1185">Reference proteome</keyword>
<evidence type="ECO:0000256" key="1">
    <source>
        <dbReference type="SAM" id="Coils"/>
    </source>
</evidence>
<sequence length="697" mass="70522">MRSIARRGAAAVGASALFLFLLAGPASAEPPVTIPPGEFVVDQADVLGSEAARVEDAVGELRSATGKSLFVIYVDTFTDPADPGDWVDEVSDAKGLGPSDTVLALAVDARQGHLRSHPDGDIAAFDQEIWEQFVVPELGGELSPEALADAGVQAAAGIEAAADGELGSATGEGDAEASGGGASAAPWIIGGVVVAGGATAWALSRRRRLAPATGAQGPQAGPDGQPVDPLAGLAIEDLRRRAGSLLIAADDAVKSSEQEVGFAMAQYGGDSVKPFLEDIAAAKEHLNESFKLQQQLDDHIPDTELEQRTWLGDIIRRCEAVNDTLEEHKEEFDALRELERNAPQAVESLKGATAPVRERLVAARAALDSLTGTYADGALTQVHDNIAQASERLDFVDSAIATAEAKIAGQSTAEAAVAVRAGEESLHQAGVLLAAIDKTGADLARARTDLESAVAATARDLAQARALVGSGTNPELAGPVAAVEQALAEVRAQLQGGRVDPVGLLGTVEHAHEQLDAPLSAIRDQREQAQRAAEQLQAAVRSAQVKIEGTGDFIRARRGAVGSTARTRLAEAQRNLDEALRLGNREPVAALQYAHQAAYLADQAAREAESDVGGFGGDGFGGGGFGGGGFGGGRGGGGLGGAILGGILIDSILRGGHSGDSGGGIFGGGGFGGFGGGGGGGGFGGGFGGDGGGGGNF</sequence>
<feature type="chain" id="PRO_5046908774" evidence="3">
    <location>
        <begin position="29"/>
        <end position="697"/>
    </location>
</feature>
<feature type="signal peptide" evidence="3">
    <location>
        <begin position="1"/>
        <end position="28"/>
    </location>
</feature>
<proteinExistence type="predicted"/>
<name>A0ABV4US98_9MICC</name>
<feature type="coiled-coil region" evidence="1">
    <location>
        <begin position="519"/>
        <end position="546"/>
    </location>
</feature>
<comment type="caution">
    <text evidence="5">The sequence shown here is derived from an EMBL/GenBank/DDBJ whole genome shotgun (WGS) entry which is preliminary data.</text>
</comment>
<accession>A0ABV4US98</accession>
<keyword evidence="1" id="KW-0175">Coiled coil</keyword>
<feature type="compositionally biased region" description="Low complexity" evidence="2">
    <location>
        <begin position="210"/>
        <end position="226"/>
    </location>
</feature>
<feature type="domain" description="TPM" evidence="4">
    <location>
        <begin position="40"/>
        <end position="156"/>
    </location>
</feature>
<evidence type="ECO:0000256" key="3">
    <source>
        <dbReference type="SAM" id="SignalP"/>
    </source>
</evidence>
<keyword evidence="3" id="KW-0732">Signal</keyword>
<organism evidence="5 6">
    <name type="scientific">Arthrobacter halodurans</name>
    <dbReference type="NCBI Taxonomy" id="516699"/>
    <lineage>
        <taxon>Bacteria</taxon>
        <taxon>Bacillati</taxon>
        <taxon>Actinomycetota</taxon>
        <taxon>Actinomycetes</taxon>
        <taxon>Micrococcales</taxon>
        <taxon>Micrococcaceae</taxon>
        <taxon>Arthrobacter</taxon>
    </lineage>
</organism>
<evidence type="ECO:0000259" key="4">
    <source>
        <dbReference type="Pfam" id="PF04536"/>
    </source>
</evidence>
<dbReference type="InterPro" id="IPR007621">
    <property type="entry name" value="TPM_dom"/>
</dbReference>